<protein>
    <submittedName>
        <fullName evidence="1">Uncharacterized protein</fullName>
    </submittedName>
</protein>
<name>A0A919U761_9ACTN</name>
<proteinExistence type="predicted"/>
<dbReference type="Proteomes" id="UP000660611">
    <property type="component" value="Unassembled WGS sequence"/>
</dbReference>
<reference evidence="1" key="1">
    <citation type="submission" date="2021-01" db="EMBL/GenBank/DDBJ databases">
        <title>Whole genome shotgun sequence of Dactylosporangium siamense NBRC 106093.</title>
        <authorList>
            <person name="Komaki H."/>
            <person name="Tamura T."/>
        </authorList>
    </citation>
    <scope>NUCLEOTIDE SEQUENCE</scope>
    <source>
        <strain evidence="1">NBRC 106093</strain>
    </source>
</reference>
<dbReference type="EMBL" id="BONQ01000050">
    <property type="protein sequence ID" value="GIG45204.1"/>
    <property type="molecule type" value="Genomic_DNA"/>
</dbReference>
<comment type="caution">
    <text evidence="1">The sequence shown here is derived from an EMBL/GenBank/DDBJ whole genome shotgun (WGS) entry which is preliminary data.</text>
</comment>
<evidence type="ECO:0000313" key="2">
    <source>
        <dbReference type="Proteomes" id="UP000660611"/>
    </source>
</evidence>
<dbReference type="RefSeq" id="WP_203847006.1">
    <property type="nucleotide sequence ID" value="NZ_BAAAVW010000009.1"/>
</dbReference>
<keyword evidence="2" id="KW-1185">Reference proteome</keyword>
<evidence type="ECO:0000313" key="1">
    <source>
        <dbReference type="EMBL" id="GIG45204.1"/>
    </source>
</evidence>
<accession>A0A919U761</accession>
<sequence length="60" mass="6289">MPVTVIEINVRTDGDASLDAVAERVVALLDRGEAQLVDFAGSSDETTIRAVAYPGPGDED</sequence>
<organism evidence="1 2">
    <name type="scientific">Dactylosporangium siamense</name>
    <dbReference type="NCBI Taxonomy" id="685454"/>
    <lineage>
        <taxon>Bacteria</taxon>
        <taxon>Bacillati</taxon>
        <taxon>Actinomycetota</taxon>
        <taxon>Actinomycetes</taxon>
        <taxon>Micromonosporales</taxon>
        <taxon>Micromonosporaceae</taxon>
        <taxon>Dactylosporangium</taxon>
    </lineage>
</organism>
<gene>
    <name evidence="1" type="ORF">Dsi01nite_032450</name>
</gene>
<dbReference type="AlphaFoldDB" id="A0A919U761"/>